<dbReference type="Pfam" id="PF07228">
    <property type="entry name" value="SpoIIE"/>
    <property type="match status" value="1"/>
</dbReference>
<dbReference type="PANTHER" id="PTHR43156:SF2">
    <property type="entry name" value="STAGE II SPORULATION PROTEIN E"/>
    <property type="match status" value="1"/>
</dbReference>
<name>A0A3M8C438_9BACL</name>
<protein>
    <submittedName>
        <fullName evidence="3">Serine/threonine-protein phosphatase</fullName>
    </submittedName>
</protein>
<feature type="domain" description="PPM-type phosphatase" evidence="2">
    <location>
        <begin position="240"/>
        <end position="459"/>
    </location>
</feature>
<dbReference type="AlphaFoldDB" id="A0A3M8C438"/>
<accession>A0A3M8C438</accession>
<dbReference type="OrthoDB" id="9763484at2"/>
<dbReference type="InterPro" id="IPR036457">
    <property type="entry name" value="PPM-type-like_dom_sf"/>
</dbReference>
<dbReference type="GO" id="GO:0016791">
    <property type="term" value="F:phosphatase activity"/>
    <property type="evidence" value="ECO:0007669"/>
    <property type="project" value="TreeGrafter"/>
</dbReference>
<gene>
    <name evidence="3" type="ORF">EDM52_17920</name>
</gene>
<dbReference type="Proteomes" id="UP000282028">
    <property type="component" value="Unassembled WGS sequence"/>
</dbReference>
<comment type="caution">
    <text evidence="3">The sequence shown here is derived from an EMBL/GenBank/DDBJ whole genome shotgun (WGS) entry which is preliminary data.</text>
</comment>
<evidence type="ECO:0000313" key="3">
    <source>
        <dbReference type="EMBL" id="RNB70147.1"/>
    </source>
</evidence>
<dbReference type="PANTHER" id="PTHR43156">
    <property type="entry name" value="STAGE II SPORULATION PROTEIN E-RELATED"/>
    <property type="match status" value="1"/>
</dbReference>
<dbReference type="InterPro" id="IPR052016">
    <property type="entry name" value="Bact_Sigma-Reg"/>
</dbReference>
<dbReference type="EMBL" id="RHHR01000035">
    <property type="protein sequence ID" value="RNB70147.1"/>
    <property type="molecule type" value="Genomic_DNA"/>
</dbReference>
<keyword evidence="4" id="KW-1185">Reference proteome</keyword>
<keyword evidence="1" id="KW-0378">Hydrolase</keyword>
<evidence type="ECO:0000256" key="1">
    <source>
        <dbReference type="ARBA" id="ARBA00022801"/>
    </source>
</evidence>
<reference evidence="3 4" key="1">
    <citation type="submission" date="2018-10" db="EMBL/GenBank/DDBJ databases">
        <title>Phylogenomics of Brevibacillus.</title>
        <authorList>
            <person name="Dunlap C."/>
        </authorList>
    </citation>
    <scope>NUCLEOTIDE SEQUENCE [LARGE SCALE GENOMIC DNA]</scope>
    <source>
        <strain evidence="3 4">JCM 12215</strain>
    </source>
</reference>
<dbReference type="Gene3D" id="3.60.40.10">
    <property type="entry name" value="PPM-type phosphatase domain"/>
    <property type="match status" value="1"/>
</dbReference>
<dbReference type="SMART" id="SM00331">
    <property type="entry name" value="PP2C_SIG"/>
    <property type="match status" value="1"/>
</dbReference>
<organism evidence="3 4">
    <name type="scientific">Brevibacillus invocatus</name>
    <dbReference type="NCBI Taxonomy" id="173959"/>
    <lineage>
        <taxon>Bacteria</taxon>
        <taxon>Bacillati</taxon>
        <taxon>Bacillota</taxon>
        <taxon>Bacilli</taxon>
        <taxon>Bacillales</taxon>
        <taxon>Paenibacillaceae</taxon>
        <taxon>Brevibacillus</taxon>
    </lineage>
</organism>
<evidence type="ECO:0000259" key="2">
    <source>
        <dbReference type="SMART" id="SM00331"/>
    </source>
</evidence>
<dbReference type="InterPro" id="IPR001932">
    <property type="entry name" value="PPM-type_phosphatase-like_dom"/>
</dbReference>
<proteinExistence type="predicted"/>
<sequence>MIGTAASLILIPEIPFEGKLGLALGILLCANRFFLSKRSNHQLLNELFLSVNQLEENYSAQLLALQEKNSQLTQLLGLNRNYEFLLNARNDIQIRPVTADSLQDLVEELVGNWYARVHTITFLRLTLESEEGVMYHGAQLGATDHPGVILRVTEQMKVDDLPDPMKLIRFVTLTAEVKAGESGEKELDPTFFRFLLLHVHDYILRCLDDRRSVAFRGLEKEMELAQRLQSLLVPREQLTLDRLIARTVYSPVTYVGGDYIDYIRMDERFTCFIVADVSGHGLPASLLATGIRSAVRAVLQKSCAPDEILSRLNQLLYDDLSKTRSFITMLVMVYDGVEHKLRLSRAGHPQPLYVSATKQVVLPCAGGVGLGLLPNSTYVSEDLSLDESAMMLVYTDGLLDRGGSNNQAYSKKWLEDLTVLLGNPAVNCISTMDRVEAFLWEKTRNLPQTDDISVLIMQFQPLENDPYVHSGDRSPSVYSSNMPNATLIKEVKP</sequence>
<evidence type="ECO:0000313" key="4">
    <source>
        <dbReference type="Proteomes" id="UP000282028"/>
    </source>
</evidence>